<dbReference type="InterPro" id="IPR003838">
    <property type="entry name" value="ABC3_permease_C"/>
</dbReference>
<dbReference type="InterPro" id="IPR025857">
    <property type="entry name" value="MacB_PCD"/>
</dbReference>
<keyword evidence="5 7" id="KW-0472">Membrane</keyword>
<dbReference type="InterPro" id="IPR050250">
    <property type="entry name" value="Macrolide_Exporter_MacB"/>
</dbReference>
<name>A0ABD7S598_XANVA</name>
<comment type="caution">
    <text evidence="10">The sequence shown here is derived from an EMBL/GenBank/DDBJ whole genome shotgun (WGS) entry which is preliminary data.</text>
</comment>
<protein>
    <submittedName>
        <fullName evidence="10">FtsX-like permease family protein</fullName>
    </submittedName>
</protein>
<dbReference type="PANTHER" id="PTHR30572:SF4">
    <property type="entry name" value="ABC TRANSPORTER PERMEASE YTRF"/>
    <property type="match status" value="1"/>
</dbReference>
<keyword evidence="4 7" id="KW-1133">Transmembrane helix</keyword>
<dbReference type="AlphaFoldDB" id="A0ABD7S598"/>
<feature type="transmembrane region" description="Helical" evidence="7">
    <location>
        <begin position="204"/>
        <end position="229"/>
    </location>
</feature>
<reference evidence="11" key="1">
    <citation type="journal article" date="2020" name="Phytopathology">
        <title>Genomic acquisitions in emerging populations of Xanthomonas vasicola pv. vasculorum infecting corn in the U.S. and Argentina.</title>
        <authorList>
            <person name="Perez-Quintero A.L."/>
        </authorList>
    </citation>
    <scope>NUCLEOTIDE SEQUENCE [LARGE SCALE GENOMIC DNA]</scope>
    <source>
        <strain evidence="11">Xvh-L</strain>
    </source>
</reference>
<comment type="similarity">
    <text evidence="6">Belongs to the ABC-4 integral membrane protein family.</text>
</comment>
<dbReference type="PANTHER" id="PTHR30572">
    <property type="entry name" value="MEMBRANE COMPONENT OF TRANSPORTER-RELATED"/>
    <property type="match status" value="1"/>
</dbReference>
<evidence type="ECO:0000256" key="2">
    <source>
        <dbReference type="ARBA" id="ARBA00022475"/>
    </source>
</evidence>
<evidence type="ECO:0000256" key="5">
    <source>
        <dbReference type="ARBA" id="ARBA00023136"/>
    </source>
</evidence>
<accession>A0ABD7S598</accession>
<dbReference type="Pfam" id="PF12704">
    <property type="entry name" value="MacB_PCD"/>
    <property type="match status" value="1"/>
</dbReference>
<evidence type="ECO:0000256" key="4">
    <source>
        <dbReference type="ARBA" id="ARBA00022989"/>
    </source>
</evidence>
<evidence type="ECO:0000259" key="8">
    <source>
        <dbReference type="Pfam" id="PF02687"/>
    </source>
</evidence>
<evidence type="ECO:0000256" key="6">
    <source>
        <dbReference type="ARBA" id="ARBA00038076"/>
    </source>
</evidence>
<comment type="subcellular location">
    <subcellularLocation>
        <location evidence="1">Cell membrane</location>
        <topology evidence="1">Multi-pass membrane protein</topology>
    </subcellularLocation>
</comment>
<keyword evidence="11" id="KW-1185">Reference proteome</keyword>
<dbReference type="Proteomes" id="UP000320455">
    <property type="component" value="Unassembled WGS sequence"/>
</dbReference>
<sequence length="328" mass="34961">MLKDKDVEDINRIAGVRMASGMLRGSADASFGISKSTLAWIGGGPGIVDILGYEIQQGRNFTEAESSSARRIVLLGEATSAKLFGKTKPIGLRVRINGSAFIVIGTMKRRGISVAGQDLDEIAIVPIRSARRNLMGDFPLPPNALQQISLRFNNGVQENILSERIAQRLRKTHKLAVSEILDFRITGVAESVKVSGMANRAMSLLLISVAAICLFVGGIGVMNIMLVSISERIGEIGLRMSLGASPNNICQHFLAESVLLSSIGGGLGALFGIIGSHLITRQQGLATQINLLVLIIAIVVTIATGVVFGMWPALQAARMLPAEALRRL</sequence>
<organism evidence="10 11">
    <name type="scientific">Xanthomonas vasicola</name>
    <dbReference type="NCBI Taxonomy" id="56459"/>
    <lineage>
        <taxon>Bacteria</taxon>
        <taxon>Pseudomonadati</taxon>
        <taxon>Pseudomonadota</taxon>
        <taxon>Gammaproteobacteria</taxon>
        <taxon>Lysobacterales</taxon>
        <taxon>Lysobacteraceae</taxon>
        <taxon>Xanthomonas</taxon>
    </lineage>
</organism>
<gene>
    <name evidence="10" type="ORF">FQK01_23205</name>
</gene>
<evidence type="ECO:0000256" key="1">
    <source>
        <dbReference type="ARBA" id="ARBA00004651"/>
    </source>
</evidence>
<evidence type="ECO:0000313" key="11">
    <source>
        <dbReference type="Proteomes" id="UP000320455"/>
    </source>
</evidence>
<dbReference type="GO" id="GO:0005886">
    <property type="term" value="C:plasma membrane"/>
    <property type="evidence" value="ECO:0007669"/>
    <property type="project" value="UniProtKB-SubCell"/>
</dbReference>
<evidence type="ECO:0000259" key="9">
    <source>
        <dbReference type="Pfam" id="PF12704"/>
    </source>
</evidence>
<feature type="transmembrane region" description="Helical" evidence="7">
    <location>
        <begin position="291"/>
        <end position="311"/>
    </location>
</feature>
<feature type="domain" description="MacB-like periplasmic core" evidence="9">
    <location>
        <begin position="3"/>
        <end position="167"/>
    </location>
</feature>
<feature type="transmembrane region" description="Helical" evidence="7">
    <location>
        <begin position="258"/>
        <end position="279"/>
    </location>
</feature>
<evidence type="ECO:0000256" key="3">
    <source>
        <dbReference type="ARBA" id="ARBA00022692"/>
    </source>
</evidence>
<keyword evidence="2" id="KW-1003">Cell membrane</keyword>
<keyword evidence="3 7" id="KW-0812">Transmembrane</keyword>
<feature type="domain" description="ABC3 transporter permease C-terminal" evidence="8">
    <location>
        <begin position="208"/>
        <end position="319"/>
    </location>
</feature>
<evidence type="ECO:0000313" key="10">
    <source>
        <dbReference type="EMBL" id="TWQ48755.1"/>
    </source>
</evidence>
<dbReference type="Pfam" id="PF02687">
    <property type="entry name" value="FtsX"/>
    <property type="match status" value="1"/>
</dbReference>
<dbReference type="EMBL" id="VOCK01000102">
    <property type="protein sequence ID" value="TWQ48755.1"/>
    <property type="molecule type" value="Genomic_DNA"/>
</dbReference>
<evidence type="ECO:0000256" key="7">
    <source>
        <dbReference type="SAM" id="Phobius"/>
    </source>
</evidence>
<proteinExistence type="inferred from homology"/>